<dbReference type="GeneID" id="2913708"/>
<evidence type="ECO:0000313" key="9">
    <source>
        <dbReference type="EMBL" id="CAG85132.2"/>
    </source>
</evidence>
<protein>
    <submittedName>
        <fullName evidence="9">DEHA2B04070p</fullName>
    </submittedName>
</protein>
<dbReference type="GO" id="GO:0006351">
    <property type="term" value="P:DNA-templated transcription"/>
    <property type="evidence" value="ECO:0007669"/>
    <property type="project" value="InterPro"/>
</dbReference>
<feature type="region of interest" description="Disordered" evidence="7">
    <location>
        <begin position="703"/>
        <end position="737"/>
    </location>
</feature>
<feature type="region of interest" description="Disordered" evidence="7">
    <location>
        <begin position="749"/>
        <end position="781"/>
    </location>
</feature>
<dbReference type="KEGG" id="dha:DEHA2B04070g"/>
<sequence length="887" mass="98899">MASKVKKEGQDNSAEALESAGNNTNGSGKPASTQNVNNNNSNQEKPKAFTIKYKRPRGSRACVVCRSRKVRCDAEIHIPCTNCITFGCECTLPEAKKRGNVSAESKAKRTKTNDKETGDQSGIPFNPSVKTESKSSTVNSTLGSQAPLNAESQGNASTLEPVLNISQVSVPPSLTSNYKTRPSMHKKQLANGKGKAALTFLGSSSIAQVAQKVGQNHVQLTEDVFDSSENSLDSAELEILKLRGAFLLPSHELCLDLINSYFEHVHALMPVLNRTEFMRKFNDPQDNPSLMVLQAVLLCGCRISQNPLLLDSKGSNNLASLTFFRRAKALYEANYESDPTSIIQTLILIGSYGEGPEDVTKNSFYWTRVAVGLAQGFGFQRDISNSPDLSESDKKIWRRIWWCLFEKDRNVSIAYGRPLVIDLNDCDVPMLTVEDFNEDEHEYKSPYPVNETQALYIIHLVKLAEITGIIIKYQYTVKAQSMKTKNKFSIIQHCDMLMGIWFANLPHQLVFSLKDTSTHNFYSCFLNAQYYNRLYLIHRSNLLRMAKSNSTNPNNYKYPSWGISFQAARMISIVSKILLDRNLIKFCPVMFIYIVFTALVMLIYHVDSPNHVIASTASDSLFVSRAVLKELAKYWPIANVLMKLFDKYANDKMKRAKVIETGSKIAELQELHADQKNVSSESNMNNYYCSDSGTEIQNDIIAKNDGSPLTYGNRPSPTHSMSSGVSPSSTLNKGNRSQPNIEQLVQQIKHPKEDIKKPDMLSSSIKTGETSPTSSTQSFPDISLVTENLPANQNFFENFEPTQLFPDVKFSLPPTRAQSPSAAQDVGDNNYEQPNNENDANIFQAPGAPAFDTNFMDSSFINMNLQSAATENNFLDDDLTSLFNIQN</sequence>
<keyword evidence="10" id="KW-1185">Reference proteome</keyword>
<dbReference type="Pfam" id="PF00172">
    <property type="entry name" value="Zn_clus"/>
    <property type="match status" value="1"/>
</dbReference>
<dbReference type="Gene3D" id="4.10.240.10">
    <property type="entry name" value="Zn(2)-C6 fungal-type DNA-binding domain"/>
    <property type="match status" value="1"/>
</dbReference>
<feature type="domain" description="Zn(2)-C6 fungal-type" evidence="8">
    <location>
        <begin position="61"/>
        <end position="92"/>
    </location>
</feature>
<feature type="compositionally biased region" description="Basic and acidic residues" evidence="7">
    <location>
        <begin position="105"/>
        <end position="118"/>
    </location>
</feature>
<dbReference type="PANTHER" id="PTHR47171:SF3">
    <property type="entry name" value="FARA-RELATED"/>
    <property type="match status" value="1"/>
</dbReference>
<dbReference type="OrthoDB" id="5121955at2759"/>
<feature type="region of interest" description="Disordered" evidence="7">
    <location>
        <begin position="1"/>
        <end position="52"/>
    </location>
</feature>
<dbReference type="GO" id="GO:0000981">
    <property type="term" value="F:DNA-binding transcription factor activity, RNA polymerase II-specific"/>
    <property type="evidence" value="ECO:0007669"/>
    <property type="project" value="InterPro"/>
</dbReference>
<evidence type="ECO:0000256" key="6">
    <source>
        <dbReference type="ARBA" id="ARBA00023242"/>
    </source>
</evidence>
<dbReference type="HOGENOM" id="CLU_006329_0_0_1"/>
<evidence type="ECO:0000256" key="2">
    <source>
        <dbReference type="ARBA" id="ARBA00022833"/>
    </source>
</evidence>
<keyword evidence="3" id="KW-0805">Transcription regulation</keyword>
<feature type="compositionally biased region" description="Basic and acidic residues" evidence="7">
    <location>
        <begin position="750"/>
        <end position="759"/>
    </location>
</feature>
<name>Q6BXD1_DEBHA</name>
<evidence type="ECO:0000259" key="8">
    <source>
        <dbReference type="PROSITE" id="PS50048"/>
    </source>
</evidence>
<evidence type="ECO:0000256" key="3">
    <source>
        <dbReference type="ARBA" id="ARBA00023015"/>
    </source>
</evidence>
<feature type="compositionally biased region" description="Polar residues" evidence="7">
    <location>
        <begin position="128"/>
        <end position="152"/>
    </location>
</feature>
<keyword evidence="1" id="KW-0479">Metal-binding</keyword>
<dbReference type="RefSeq" id="XP_457138.2">
    <property type="nucleotide sequence ID" value="XM_457138.1"/>
</dbReference>
<dbReference type="EMBL" id="CR382134">
    <property type="protein sequence ID" value="CAG85132.2"/>
    <property type="molecule type" value="Genomic_DNA"/>
</dbReference>
<dbReference type="OMA" id="VYWEMPR"/>
<dbReference type="GO" id="GO:0003677">
    <property type="term" value="F:DNA binding"/>
    <property type="evidence" value="ECO:0007669"/>
    <property type="project" value="UniProtKB-KW"/>
</dbReference>
<dbReference type="PROSITE" id="PS00463">
    <property type="entry name" value="ZN2_CY6_FUNGAL_1"/>
    <property type="match status" value="1"/>
</dbReference>
<dbReference type="PROSITE" id="PS50048">
    <property type="entry name" value="ZN2_CY6_FUNGAL_2"/>
    <property type="match status" value="1"/>
</dbReference>
<dbReference type="InterPro" id="IPR052073">
    <property type="entry name" value="Amide_Lactam_Regulators"/>
</dbReference>
<dbReference type="PANTHER" id="PTHR47171">
    <property type="entry name" value="FARA-RELATED"/>
    <property type="match status" value="1"/>
</dbReference>
<evidence type="ECO:0000256" key="7">
    <source>
        <dbReference type="SAM" id="MobiDB-lite"/>
    </source>
</evidence>
<evidence type="ECO:0000256" key="5">
    <source>
        <dbReference type="ARBA" id="ARBA00023163"/>
    </source>
</evidence>
<dbReference type="CDD" id="cd00067">
    <property type="entry name" value="GAL4"/>
    <property type="match status" value="1"/>
</dbReference>
<dbReference type="InParanoid" id="Q6BXD1"/>
<dbReference type="VEuPathDB" id="FungiDB:DEHA2B04070g"/>
<keyword evidence="2" id="KW-0862">Zinc</keyword>
<proteinExistence type="predicted"/>
<reference evidence="9 10" key="1">
    <citation type="journal article" date="2004" name="Nature">
        <title>Genome evolution in yeasts.</title>
        <authorList>
            <consortium name="Genolevures"/>
            <person name="Dujon B."/>
            <person name="Sherman D."/>
            <person name="Fischer G."/>
            <person name="Durrens P."/>
            <person name="Casaregola S."/>
            <person name="Lafontaine I."/>
            <person name="de Montigny J."/>
            <person name="Marck C."/>
            <person name="Neuveglise C."/>
            <person name="Talla E."/>
            <person name="Goffard N."/>
            <person name="Frangeul L."/>
            <person name="Aigle M."/>
            <person name="Anthouard V."/>
            <person name="Babour A."/>
            <person name="Barbe V."/>
            <person name="Barnay S."/>
            <person name="Blanchin S."/>
            <person name="Beckerich J.M."/>
            <person name="Beyne E."/>
            <person name="Bleykasten C."/>
            <person name="Boisrame A."/>
            <person name="Boyer J."/>
            <person name="Cattolico L."/>
            <person name="Confanioleri F."/>
            <person name="de Daruvar A."/>
            <person name="Despons L."/>
            <person name="Fabre E."/>
            <person name="Fairhead C."/>
            <person name="Ferry-Dumazet H."/>
            <person name="Groppi A."/>
            <person name="Hantraye F."/>
            <person name="Hennequin C."/>
            <person name="Jauniaux N."/>
            <person name="Joyet P."/>
            <person name="Kachouri R."/>
            <person name="Kerrest A."/>
            <person name="Koszul R."/>
            <person name="Lemaire M."/>
            <person name="Lesur I."/>
            <person name="Ma L."/>
            <person name="Muller H."/>
            <person name="Nicaud J.M."/>
            <person name="Nikolski M."/>
            <person name="Oztas S."/>
            <person name="Ozier-Kalogeropoulos O."/>
            <person name="Pellenz S."/>
            <person name="Potier S."/>
            <person name="Richard G.F."/>
            <person name="Straub M.L."/>
            <person name="Suleau A."/>
            <person name="Swennene D."/>
            <person name="Tekaia F."/>
            <person name="Wesolowski-Louvel M."/>
            <person name="Westhof E."/>
            <person name="Wirth B."/>
            <person name="Zeniou-Meyer M."/>
            <person name="Zivanovic I."/>
            <person name="Bolotin-Fukuhara M."/>
            <person name="Thierry A."/>
            <person name="Bouchier C."/>
            <person name="Caudron B."/>
            <person name="Scarpelli C."/>
            <person name="Gaillardin C."/>
            <person name="Weissenbach J."/>
            <person name="Wincker P."/>
            <person name="Souciet J.L."/>
        </authorList>
    </citation>
    <scope>NUCLEOTIDE SEQUENCE [LARGE SCALE GENOMIC DNA]</scope>
    <source>
        <strain evidence="10">ATCC 36239 / CBS 767 / BCRC 21394 / JCM 1990 / NBRC 0083 / IGC 2968</strain>
    </source>
</reference>
<gene>
    <name evidence="9" type="ordered locus">DEHA2B04070g</name>
</gene>
<feature type="compositionally biased region" description="Basic and acidic residues" evidence="7">
    <location>
        <begin position="1"/>
        <end position="10"/>
    </location>
</feature>
<evidence type="ECO:0000313" key="10">
    <source>
        <dbReference type="Proteomes" id="UP000000599"/>
    </source>
</evidence>
<dbReference type="eggNOG" id="ENOG502QV53">
    <property type="taxonomic scope" value="Eukaryota"/>
</dbReference>
<feature type="compositionally biased region" description="Polar residues" evidence="7">
    <location>
        <begin position="713"/>
        <end position="737"/>
    </location>
</feature>
<dbReference type="InterPro" id="IPR036864">
    <property type="entry name" value="Zn2-C6_fun-type_DNA-bd_sf"/>
</dbReference>
<dbReference type="STRING" id="284592.Q6BXD1"/>
<evidence type="ECO:0000256" key="4">
    <source>
        <dbReference type="ARBA" id="ARBA00023125"/>
    </source>
</evidence>
<dbReference type="Proteomes" id="UP000000599">
    <property type="component" value="Chromosome B"/>
</dbReference>
<accession>Q6BXD1</accession>
<keyword evidence="4" id="KW-0238">DNA-binding</keyword>
<keyword evidence="6" id="KW-0539">Nucleus</keyword>
<dbReference type="SUPFAM" id="SSF57701">
    <property type="entry name" value="Zn2/Cys6 DNA-binding domain"/>
    <property type="match status" value="1"/>
</dbReference>
<feature type="region of interest" description="Disordered" evidence="7">
    <location>
        <begin position="98"/>
        <end position="152"/>
    </location>
</feature>
<organism evidence="9 10">
    <name type="scientific">Debaryomyces hansenii (strain ATCC 36239 / CBS 767 / BCRC 21394 / JCM 1990 / NBRC 0083 / IGC 2968)</name>
    <name type="common">Yeast</name>
    <name type="synonym">Torulaspora hansenii</name>
    <dbReference type="NCBI Taxonomy" id="284592"/>
    <lineage>
        <taxon>Eukaryota</taxon>
        <taxon>Fungi</taxon>
        <taxon>Dikarya</taxon>
        <taxon>Ascomycota</taxon>
        <taxon>Saccharomycotina</taxon>
        <taxon>Pichiomycetes</taxon>
        <taxon>Debaryomycetaceae</taxon>
        <taxon>Debaryomyces</taxon>
    </lineage>
</organism>
<dbReference type="InterPro" id="IPR001138">
    <property type="entry name" value="Zn2Cys6_DnaBD"/>
</dbReference>
<dbReference type="CDD" id="cd12148">
    <property type="entry name" value="fungal_TF_MHR"/>
    <property type="match status" value="1"/>
</dbReference>
<dbReference type="InterPro" id="IPR007219">
    <property type="entry name" value="XnlR_reg_dom"/>
</dbReference>
<feature type="compositionally biased region" description="Polar residues" evidence="7">
    <location>
        <begin position="761"/>
        <end position="781"/>
    </location>
</feature>
<keyword evidence="5" id="KW-0804">Transcription</keyword>
<dbReference type="SMART" id="SM00066">
    <property type="entry name" value="GAL4"/>
    <property type="match status" value="1"/>
</dbReference>
<dbReference type="GO" id="GO:0008270">
    <property type="term" value="F:zinc ion binding"/>
    <property type="evidence" value="ECO:0007669"/>
    <property type="project" value="InterPro"/>
</dbReference>
<dbReference type="AlphaFoldDB" id="Q6BXD1"/>
<evidence type="ECO:0000256" key="1">
    <source>
        <dbReference type="ARBA" id="ARBA00022723"/>
    </source>
</evidence>
<dbReference type="SMART" id="SM00906">
    <property type="entry name" value="Fungal_trans"/>
    <property type="match status" value="1"/>
</dbReference>
<dbReference type="Pfam" id="PF04082">
    <property type="entry name" value="Fungal_trans"/>
    <property type="match status" value="1"/>
</dbReference>
<feature type="compositionally biased region" description="Polar residues" evidence="7">
    <location>
        <begin position="20"/>
        <end position="34"/>
    </location>
</feature>